<keyword evidence="1" id="KW-1133">Transmembrane helix</keyword>
<dbReference type="RefSeq" id="WP_100211085.1">
    <property type="nucleotide sequence ID" value="NZ_CP138495.1"/>
</dbReference>
<feature type="transmembrane region" description="Helical" evidence="1">
    <location>
        <begin position="16"/>
        <end position="49"/>
    </location>
</feature>
<keyword evidence="1" id="KW-0472">Membrane</keyword>
<name>A0A2H1E991_9FLAO</name>
<dbReference type="InterPro" id="IPR013946">
    <property type="entry name" value="NCA2-like"/>
</dbReference>
<dbReference type="KEGG" id="tmar:MARIT_1340"/>
<reference evidence="2 3" key="1">
    <citation type="submission" date="2016-11" db="EMBL/GenBank/DDBJ databases">
        <authorList>
            <person name="Jaros S."/>
            <person name="Januszkiewicz K."/>
            <person name="Wedrychowicz H."/>
        </authorList>
    </citation>
    <scope>NUCLEOTIDE SEQUENCE [LARGE SCALE GENOMIC DNA]</scope>
    <source>
        <strain evidence="2">NCIMB 2154T</strain>
    </source>
</reference>
<dbReference type="Pfam" id="PF08637">
    <property type="entry name" value="NCA2"/>
    <property type="match status" value="1"/>
</dbReference>
<dbReference type="EMBL" id="LT634361">
    <property type="protein sequence ID" value="SFZ81911.1"/>
    <property type="molecule type" value="Genomic_DNA"/>
</dbReference>
<dbReference type="STRING" id="1349785.GCA_000509405_00470"/>
<keyword evidence="3" id="KW-1185">Reference proteome</keyword>
<dbReference type="GeneID" id="47722879"/>
<accession>A0A2H1E991</accession>
<organism evidence="2 3">
    <name type="scientific">Tenacibaculum maritimum NCIMB 2154</name>
    <dbReference type="NCBI Taxonomy" id="1349785"/>
    <lineage>
        <taxon>Bacteria</taxon>
        <taxon>Pseudomonadati</taxon>
        <taxon>Bacteroidota</taxon>
        <taxon>Flavobacteriia</taxon>
        <taxon>Flavobacteriales</taxon>
        <taxon>Flavobacteriaceae</taxon>
        <taxon>Tenacibaculum</taxon>
    </lineage>
</organism>
<gene>
    <name evidence="2" type="ORF">MARIT_1340</name>
</gene>
<proteinExistence type="predicted"/>
<keyword evidence="1" id="KW-0812">Transmembrane</keyword>
<evidence type="ECO:0000313" key="3">
    <source>
        <dbReference type="Proteomes" id="UP000231564"/>
    </source>
</evidence>
<feature type="transmembrane region" description="Helical" evidence="1">
    <location>
        <begin position="61"/>
        <end position="81"/>
    </location>
</feature>
<dbReference type="Proteomes" id="UP000231564">
    <property type="component" value="Chromosome MARIT"/>
</dbReference>
<evidence type="ECO:0000313" key="2">
    <source>
        <dbReference type="EMBL" id="SFZ81911.1"/>
    </source>
</evidence>
<dbReference type="AlphaFoldDB" id="A0A2H1E991"/>
<sequence length="188" mass="21560">MTEIIMGHLITKSNTYITLLIFIGITVYFFNSLGSSTCVFSVDLLIFLFAKQIKNKYEYTAVCIGFMTIYIGTHFLTILFLPKSLLIRIFKVKGYYKSTHPLNTLLTIIYHTITFHKIQNVIILSEIRLKKTVTSLTSLVGNLKVNYHYKLVKKGIHHKLTKEELKVASLVFEKKIHSPLKTIVSNGK</sequence>
<evidence type="ECO:0000256" key="1">
    <source>
        <dbReference type="SAM" id="Phobius"/>
    </source>
</evidence>
<protein>
    <submittedName>
        <fullName evidence="2">Uncharacterized protein</fullName>
    </submittedName>
</protein>